<dbReference type="AlphaFoldDB" id="A0A165G2M7"/>
<evidence type="ECO:0000313" key="2">
    <source>
        <dbReference type="EMBL" id="KZV89892.1"/>
    </source>
</evidence>
<proteinExistence type="predicted"/>
<dbReference type="EMBL" id="KV426061">
    <property type="protein sequence ID" value="KZV89892.1"/>
    <property type="molecule type" value="Genomic_DNA"/>
</dbReference>
<feature type="region of interest" description="Disordered" evidence="1">
    <location>
        <begin position="47"/>
        <end position="74"/>
    </location>
</feature>
<feature type="compositionally biased region" description="Basic residues" evidence="1">
    <location>
        <begin position="215"/>
        <end position="243"/>
    </location>
</feature>
<dbReference type="Proteomes" id="UP000077266">
    <property type="component" value="Unassembled WGS sequence"/>
</dbReference>
<evidence type="ECO:0000256" key="1">
    <source>
        <dbReference type="SAM" id="MobiDB-lite"/>
    </source>
</evidence>
<feature type="compositionally biased region" description="Basic residues" evidence="1">
    <location>
        <begin position="95"/>
        <end position="105"/>
    </location>
</feature>
<keyword evidence="3" id="KW-1185">Reference proteome</keyword>
<feature type="region of interest" description="Disordered" evidence="1">
    <location>
        <begin position="95"/>
        <end position="115"/>
    </location>
</feature>
<evidence type="ECO:0000313" key="3">
    <source>
        <dbReference type="Proteomes" id="UP000077266"/>
    </source>
</evidence>
<feature type="non-terminal residue" evidence="2">
    <location>
        <position position="1"/>
    </location>
</feature>
<name>A0A165G2M7_EXIGL</name>
<feature type="compositionally biased region" description="Polar residues" evidence="1">
    <location>
        <begin position="148"/>
        <end position="172"/>
    </location>
</feature>
<organism evidence="2 3">
    <name type="scientific">Exidia glandulosa HHB12029</name>
    <dbReference type="NCBI Taxonomy" id="1314781"/>
    <lineage>
        <taxon>Eukaryota</taxon>
        <taxon>Fungi</taxon>
        <taxon>Dikarya</taxon>
        <taxon>Basidiomycota</taxon>
        <taxon>Agaricomycotina</taxon>
        <taxon>Agaricomycetes</taxon>
        <taxon>Auriculariales</taxon>
        <taxon>Exidiaceae</taxon>
        <taxon>Exidia</taxon>
    </lineage>
</organism>
<reference evidence="2 3" key="1">
    <citation type="journal article" date="2016" name="Mol. Biol. Evol.">
        <title>Comparative Genomics of Early-Diverging Mushroom-Forming Fungi Provides Insights into the Origins of Lignocellulose Decay Capabilities.</title>
        <authorList>
            <person name="Nagy L.G."/>
            <person name="Riley R."/>
            <person name="Tritt A."/>
            <person name="Adam C."/>
            <person name="Daum C."/>
            <person name="Floudas D."/>
            <person name="Sun H."/>
            <person name="Yadav J.S."/>
            <person name="Pangilinan J."/>
            <person name="Larsson K.H."/>
            <person name="Matsuura K."/>
            <person name="Barry K."/>
            <person name="Labutti K."/>
            <person name="Kuo R."/>
            <person name="Ohm R.A."/>
            <person name="Bhattacharya S.S."/>
            <person name="Shirouzu T."/>
            <person name="Yoshinaga Y."/>
            <person name="Martin F.M."/>
            <person name="Grigoriev I.V."/>
            <person name="Hibbett D.S."/>
        </authorList>
    </citation>
    <scope>NUCLEOTIDE SEQUENCE [LARGE SCALE GENOMIC DNA]</scope>
    <source>
        <strain evidence="2 3">HHB12029</strain>
    </source>
</reference>
<protein>
    <submittedName>
        <fullName evidence="2">Uncharacterized protein</fullName>
    </submittedName>
</protein>
<feature type="region of interest" description="Disordered" evidence="1">
    <location>
        <begin position="204"/>
        <end position="243"/>
    </location>
</feature>
<gene>
    <name evidence="2" type="ORF">EXIGLDRAFT_795506</name>
</gene>
<feature type="region of interest" description="Disordered" evidence="1">
    <location>
        <begin position="148"/>
        <end position="190"/>
    </location>
</feature>
<accession>A0A165G2M7</accession>
<sequence length="243" mass="28236">AWYKLAFDFDRDYHLIASVDSDSLKRNACLVHITQSRRRWSDRLAHTRQATVPPPKTDTHSLTSNTQRCRSPHSRRRLLHLRSAVRLLRLRLPRSSPRRRLRRPSRVLPTSTSRPRRFAQALNRWTTSGPQARRWITMHMLALSYQLDSHSPRSPTSAPKRQSRTATRSSTVGRAKTSAPSMRSRLYISPRLRCSRRARVDCDANGRVGSASRSSRWRGSRGRRGRRRRGRCLRTRGCARKAR</sequence>
<dbReference type="InParanoid" id="A0A165G2M7"/>
<feature type="compositionally biased region" description="Polar residues" evidence="1">
    <location>
        <begin position="60"/>
        <end position="69"/>
    </location>
</feature>